<dbReference type="SUPFAM" id="SSF55781">
    <property type="entry name" value="GAF domain-like"/>
    <property type="match status" value="1"/>
</dbReference>
<gene>
    <name evidence="2" type="ORF">ETSY2_00050</name>
</gene>
<feature type="domain" description="GAF" evidence="1">
    <location>
        <begin position="25"/>
        <end position="182"/>
    </location>
</feature>
<dbReference type="EMBL" id="AZHX01000001">
    <property type="protein sequence ID" value="ETX09355.1"/>
    <property type="molecule type" value="Genomic_DNA"/>
</dbReference>
<organism evidence="2 3">
    <name type="scientific">Candidatus Entotheonella gemina</name>
    <dbReference type="NCBI Taxonomy" id="1429439"/>
    <lineage>
        <taxon>Bacteria</taxon>
        <taxon>Pseudomonadati</taxon>
        <taxon>Nitrospinota/Tectimicrobiota group</taxon>
        <taxon>Candidatus Tectimicrobiota</taxon>
        <taxon>Candidatus Entotheonellia</taxon>
        <taxon>Candidatus Entotheonellales</taxon>
        <taxon>Candidatus Entotheonellaceae</taxon>
        <taxon>Candidatus Entotheonella</taxon>
    </lineage>
</organism>
<reference evidence="2 3" key="1">
    <citation type="journal article" date="2014" name="Nature">
        <title>An environmental bacterial taxon with a large and distinct metabolic repertoire.</title>
        <authorList>
            <person name="Wilson M.C."/>
            <person name="Mori T."/>
            <person name="Ruckert C."/>
            <person name="Uria A.R."/>
            <person name="Helf M.J."/>
            <person name="Takada K."/>
            <person name="Gernert C."/>
            <person name="Steffens U.A."/>
            <person name="Heycke N."/>
            <person name="Schmitt S."/>
            <person name="Rinke C."/>
            <person name="Helfrich E.J."/>
            <person name="Brachmann A.O."/>
            <person name="Gurgui C."/>
            <person name="Wakimoto T."/>
            <person name="Kracht M."/>
            <person name="Crusemann M."/>
            <person name="Hentschel U."/>
            <person name="Abe I."/>
            <person name="Matsunaga S."/>
            <person name="Kalinowski J."/>
            <person name="Takeyama H."/>
            <person name="Piel J."/>
        </authorList>
    </citation>
    <scope>NUCLEOTIDE SEQUENCE [LARGE SCALE GENOMIC DNA]</scope>
    <source>
        <strain evidence="3">TSY2</strain>
    </source>
</reference>
<dbReference type="Proteomes" id="UP000019140">
    <property type="component" value="Unassembled WGS sequence"/>
</dbReference>
<protein>
    <recommendedName>
        <fullName evidence="1">GAF domain-containing protein</fullName>
    </recommendedName>
</protein>
<keyword evidence="3" id="KW-1185">Reference proteome</keyword>
<dbReference type="SMART" id="SM00065">
    <property type="entry name" value="GAF"/>
    <property type="match status" value="1"/>
</dbReference>
<evidence type="ECO:0000259" key="1">
    <source>
        <dbReference type="SMART" id="SM00065"/>
    </source>
</evidence>
<dbReference type="AlphaFoldDB" id="W4MGR9"/>
<dbReference type="Gene3D" id="3.30.450.40">
    <property type="match status" value="1"/>
</dbReference>
<name>W4MGR9_9BACT</name>
<accession>W4MGR9</accession>
<dbReference type="HOGENOM" id="CLU_1425621_0_0_7"/>
<dbReference type="InterPro" id="IPR003018">
    <property type="entry name" value="GAF"/>
</dbReference>
<dbReference type="Pfam" id="PF13185">
    <property type="entry name" value="GAF_2"/>
    <property type="match status" value="1"/>
</dbReference>
<evidence type="ECO:0000313" key="3">
    <source>
        <dbReference type="Proteomes" id="UP000019140"/>
    </source>
</evidence>
<dbReference type="InterPro" id="IPR029016">
    <property type="entry name" value="GAF-like_dom_sf"/>
</dbReference>
<proteinExistence type="predicted"/>
<comment type="caution">
    <text evidence="2">The sequence shown here is derived from an EMBL/GenBank/DDBJ whole genome shotgun (WGS) entry which is preliminary data.</text>
</comment>
<evidence type="ECO:0000313" key="2">
    <source>
        <dbReference type="EMBL" id="ETX09355.1"/>
    </source>
</evidence>
<sequence length="190" mass="21630">MHNSAKAYMKSLDDLREFCQHDHLDLDKFLVPILKFAIKETSSEIGVVGLVDDESQSWLRLRANHVVGSDPNQWMHGGSLILPVGGKELSMSERSLSGYVAHTQKSYRSDNVIADAFYKSIDEQVQSELVVPIVKGRKILGVISVESRTIYNYTEIHQELLETIADIMSDRLEIFLQQDQINYYFLPALK</sequence>